<dbReference type="EMBL" id="VTWT01000008">
    <property type="protein sequence ID" value="KAA9331179.1"/>
    <property type="molecule type" value="Genomic_DNA"/>
</dbReference>
<dbReference type="AlphaFoldDB" id="A0A5N1ITE5"/>
<reference evidence="3 4" key="1">
    <citation type="submission" date="2019-09" db="EMBL/GenBank/DDBJ databases">
        <title>Genome sequence of Adhaeribacter sp. M2.</title>
        <authorList>
            <person name="Srinivasan S."/>
        </authorList>
    </citation>
    <scope>NUCLEOTIDE SEQUENCE [LARGE SCALE GENOMIC DNA]</scope>
    <source>
        <strain evidence="3 4">M2</strain>
    </source>
</reference>
<evidence type="ECO:0000256" key="1">
    <source>
        <dbReference type="SAM" id="SignalP"/>
    </source>
</evidence>
<feature type="chain" id="PRO_5024915282" evidence="1">
    <location>
        <begin position="23"/>
        <end position="193"/>
    </location>
</feature>
<dbReference type="InterPro" id="IPR007372">
    <property type="entry name" value="Lipid/polyisoprenoid-bd_YceI"/>
</dbReference>
<keyword evidence="1" id="KW-0732">Signal</keyword>
<gene>
    <name evidence="3" type="ORF">F0P94_14905</name>
</gene>
<dbReference type="SUPFAM" id="SSF101874">
    <property type="entry name" value="YceI-like"/>
    <property type="match status" value="1"/>
</dbReference>
<name>A0A5N1ITE5_9BACT</name>
<proteinExistence type="predicted"/>
<organism evidence="3 4">
    <name type="scientific">Adhaeribacter soli</name>
    <dbReference type="NCBI Taxonomy" id="2607655"/>
    <lineage>
        <taxon>Bacteria</taxon>
        <taxon>Pseudomonadati</taxon>
        <taxon>Bacteroidota</taxon>
        <taxon>Cytophagia</taxon>
        <taxon>Cytophagales</taxon>
        <taxon>Hymenobacteraceae</taxon>
        <taxon>Adhaeribacter</taxon>
    </lineage>
</organism>
<dbReference type="InterPro" id="IPR036761">
    <property type="entry name" value="TTHA0802/YceI-like_sf"/>
</dbReference>
<keyword evidence="4" id="KW-1185">Reference proteome</keyword>
<dbReference type="SMART" id="SM00867">
    <property type="entry name" value="YceI"/>
    <property type="match status" value="1"/>
</dbReference>
<accession>A0A5N1ITE5</accession>
<sequence>MPAFLKTLTTVLLLQLALPMQAQIYKAGNGRVNFFAKGPLSNLAGESDKLTGSLNNRTRQVAFSVPVKSFAFRQSLMKSQFNEQYMESDKYPKASFTGVILGNADFSKPGTYPVTARGKLTIHGETRERTIPGTLVSDGKTIRLTANFPVSLPDHNIKVPRLAVETVTSEVAVHLNITLKPVPAANPAPVAKP</sequence>
<dbReference type="RefSeq" id="WP_150904702.1">
    <property type="nucleotide sequence ID" value="NZ_VTWT01000008.1"/>
</dbReference>
<comment type="caution">
    <text evidence="3">The sequence shown here is derived from an EMBL/GenBank/DDBJ whole genome shotgun (WGS) entry which is preliminary data.</text>
</comment>
<evidence type="ECO:0000313" key="3">
    <source>
        <dbReference type="EMBL" id="KAA9331179.1"/>
    </source>
</evidence>
<feature type="signal peptide" evidence="1">
    <location>
        <begin position="1"/>
        <end position="22"/>
    </location>
</feature>
<dbReference type="Proteomes" id="UP000326570">
    <property type="component" value="Unassembled WGS sequence"/>
</dbReference>
<protein>
    <submittedName>
        <fullName evidence="3">YceI family protein</fullName>
    </submittedName>
</protein>
<dbReference type="Pfam" id="PF04264">
    <property type="entry name" value="YceI"/>
    <property type="match status" value="1"/>
</dbReference>
<feature type="domain" description="Lipid/polyisoprenoid-binding YceI-like" evidence="2">
    <location>
        <begin position="24"/>
        <end position="180"/>
    </location>
</feature>
<evidence type="ECO:0000313" key="4">
    <source>
        <dbReference type="Proteomes" id="UP000326570"/>
    </source>
</evidence>
<dbReference type="Gene3D" id="2.40.128.110">
    <property type="entry name" value="Lipid/polyisoprenoid-binding, YceI-like"/>
    <property type="match status" value="1"/>
</dbReference>
<evidence type="ECO:0000259" key="2">
    <source>
        <dbReference type="SMART" id="SM00867"/>
    </source>
</evidence>